<evidence type="ECO:0000256" key="4">
    <source>
        <dbReference type="ARBA" id="ARBA00022840"/>
    </source>
</evidence>
<evidence type="ECO:0000256" key="2">
    <source>
        <dbReference type="ARBA" id="ARBA00022448"/>
    </source>
</evidence>
<dbReference type="GO" id="GO:0016020">
    <property type="term" value="C:membrane"/>
    <property type="evidence" value="ECO:0007669"/>
    <property type="project" value="InterPro"/>
</dbReference>
<dbReference type="PANTHER" id="PTHR46743">
    <property type="entry name" value="TEICHOIC ACIDS EXPORT ATP-BINDING PROTEIN TAGH"/>
    <property type="match status" value="1"/>
</dbReference>
<dbReference type="PROSITE" id="PS50893">
    <property type="entry name" value="ABC_TRANSPORTER_2"/>
    <property type="match status" value="1"/>
</dbReference>
<evidence type="ECO:0000259" key="6">
    <source>
        <dbReference type="PROSITE" id="PS50893"/>
    </source>
</evidence>
<gene>
    <name evidence="7" type="ORF">GBA63_17370</name>
</gene>
<dbReference type="SMART" id="SM00382">
    <property type="entry name" value="AAA"/>
    <property type="match status" value="1"/>
</dbReference>
<keyword evidence="4 7" id="KW-0067">ATP-binding</keyword>
<dbReference type="Pfam" id="PF00005">
    <property type="entry name" value="ABC_tran"/>
    <property type="match status" value="1"/>
</dbReference>
<feature type="domain" description="ABC transporter" evidence="6">
    <location>
        <begin position="81"/>
        <end position="304"/>
    </location>
</feature>
<dbReference type="KEGG" id="rub:GBA63_17370"/>
<name>A0A6G8QCK1_9ACTN</name>
<evidence type="ECO:0000313" key="7">
    <source>
        <dbReference type="EMBL" id="QIN84225.1"/>
    </source>
</evidence>
<dbReference type="InterPro" id="IPR003439">
    <property type="entry name" value="ABC_transporter-like_ATP-bd"/>
</dbReference>
<dbReference type="AlphaFoldDB" id="A0A6G8QCK1"/>
<dbReference type="GO" id="GO:0140359">
    <property type="term" value="F:ABC-type transporter activity"/>
    <property type="evidence" value="ECO:0007669"/>
    <property type="project" value="InterPro"/>
</dbReference>
<evidence type="ECO:0000256" key="1">
    <source>
        <dbReference type="ARBA" id="ARBA00005417"/>
    </source>
</evidence>
<dbReference type="InterPro" id="IPR003593">
    <property type="entry name" value="AAA+_ATPase"/>
</dbReference>
<dbReference type="InterPro" id="IPR029439">
    <property type="entry name" value="Wzt_C"/>
</dbReference>
<dbReference type="GO" id="GO:0005524">
    <property type="term" value="F:ATP binding"/>
    <property type="evidence" value="ECO:0007669"/>
    <property type="project" value="UniProtKB-KW"/>
</dbReference>
<dbReference type="CDD" id="cd03220">
    <property type="entry name" value="ABC_KpsT_Wzt"/>
    <property type="match status" value="1"/>
</dbReference>
<dbReference type="PANTHER" id="PTHR46743:SF2">
    <property type="entry name" value="TEICHOIC ACIDS EXPORT ATP-BINDING PROTEIN TAGH"/>
    <property type="match status" value="1"/>
</dbReference>
<dbReference type="GO" id="GO:0016887">
    <property type="term" value="F:ATP hydrolysis activity"/>
    <property type="evidence" value="ECO:0007669"/>
    <property type="project" value="InterPro"/>
</dbReference>
<dbReference type="InterPro" id="IPR027417">
    <property type="entry name" value="P-loop_NTPase"/>
</dbReference>
<proteinExistence type="inferred from homology"/>
<dbReference type="InterPro" id="IPR017871">
    <property type="entry name" value="ABC_transporter-like_CS"/>
</dbReference>
<dbReference type="Gene3D" id="3.40.50.300">
    <property type="entry name" value="P-loop containing nucleotide triphosphate hydrolases"/>
    <property type="match status" value="1"/>
</dbReference>
<dbReference type="CDD" id="cd10147">
    <property type="entry name" value="Wzt_C-like"/>
    <property type="match status" value="1"/>
</dbReference>
<feature type="region of interest" description="Disordered" evidence="5">
    <location>
        <begin position="301"/>
        <end position="346"/>
    </location>
</feature>
<sequence>MGRRLQPAGVPGERLQGDLAVRQPAGRARDPLLHVVLRGALRRGVRVFQPGQVGVRGQAMSSVVSLQGVGKRYKVSSSRSSWFKDIFRPGKTSTHEFWAVEDIDLEIERGATLGILGRNGAGKSTLLRMISGVSQPTTGTVEVRGRLAAIFSTGAGFNPEFTGRENVMLNGLILGIERDEMLARMGDIEAFADIGEFMDQPIKTYSSGMRSRLGFAVAVNVEAEVLVLDEALSAGDAAFKKKALQRMYDLRDSGTTVLFVSHSLGMVQRFCTEAILLHKGHLVTSGEPEEVVNSYRELLENSEDGKKARQDEKERQLEYAVDHEDEDDTPFRNGPPAPAAGGKVPTGEATVLGAEILDGDGNPARAVASGSEVTVRVRLQYGRDEEKSSAVVTVRNAAGLPVFSTTTGDGGATLGPRSLGERASVDFAFGVPLRPGTYTLDTAVLSPRDGGTCLSRAEAAATLEVVPPEDGHPVRGLVDLPAEVRVLDPAEREAPG</sequence>
<reference evidence="7 8" key="1">
    <citation type="submission" date="2019-10" db="EMBL/GenBank/DDBJ databases">
        <title>Rubrobacter sp nov SCSIO 52090 isolated from a deep-sea sediment in the South China Sea.</title>
        <authorList>
            <person name="Chen R.W."/>
        </authorList>
    </citation>
    <scope>NUCLEOTIDE SEQUENCE [LARGE SCALE GENOMIC DNA]</scope>
    <source>
        <strain evidence="7 8">SCSIO 52909</strain>
    </source>
</reference>
<protein>
    <submittedName>
        <fullName evidence="7">ATP-binding cassette domain-containing protein</fullName>
    </submittedName>
</protein>
<dbReference type="InterPro" id="IPR015860">
    <property type="entry name" value="ABC_transpr_TagH-like"/>
</dbReference>
<dbReference type="PROSITE" id="PS00211">
    <property type="entry name" value="ABC_TRANSPORTER_1"/>
    <property type="match status" value="1"/>
</dbReference>
<keyword evidence="3" id="KW-0547">Nucleotide-binding</keyword>
<feature type="compositionally biased region" description="Basic and acidic residues" evidence="5">
    <location>
        <begin position="301"/>
        <end position="322"/>
    </location>
</feature>
<evidence type="ECO:0000256" key="5">
    <source>
        <dbReference type="SAM" id="MobiDB-lite"/>
    </source>
</evidence>
<dbReference type="InterPro" id="IPR050683">
    <property type="entry name" value="Bact_Polysacc_Export_ATP-bd"/>
</dbReference>
<evidence type="ECO:0000313" key="8">
    <source>
        <dbReference type="Proteomes" id="UP000501452"/>
    </source>
</evidence>
<accession>A0A6G8QCK1</accession>
<dbReference type="SUPFAM" id="SSF52540">
    <property type="entry name" value="P-loop containing nucleoside triphosphate hydrolases"/>
    <property type="match status" value="1"/>
</dbReference>
<dbReference type="Pfam" id="PF14524">
    <property type="entry name" value="Wzt_C"/>
    <property type="match status" value="1"/>
</dbReference>
<comment type="similarity">
    <text evidence="1">Belongs to the ABC transporter superfamily.</text>
</comment>
<dbReference type="Gene3D" id="2.70.50.60">
    <property type="entry name" value="abc- transporter (atp binding component) like domain"/>
    <property type="match status" value="1"/>
</dbReference>
<dbReference type="EMBL" id="CP045119">
    <property type="protein sequence ID" value="QIN84225.1"/>
    <property type="molecule type" value="Genomic_DNA"/>
</dbReference>
<dbReference type="Proteomes" id="UP000501452">
    <property type="component" value="Chromosome"/>
</dbReference>
<keyword evidence="8" id="KW-1185">Reference proteome</keyword>
<organism evidence="7 8">
    <name type="scientific">Rubrobacter tropicus</name>
    <dbReference type="NCBI Taxonomy" id="2653851"/>
    <lineage>
        <taxon>Bacteria</taxon>
        <taxon>Bacillati</taxon>
        <taxon>Actinomycetota</taxon>
        <taxon>Rubrobacteria</taxon>
        <taxon>Rubrobacterales</taxon>
        <taxon>Rubrobacteraceae</taxon>
        <taxon>Rubrobacter</taxon>
    </lineage>
</organism>
<evidence type="ECO:0000256" key="3">
    <source>
        <dbReference type="ARBA" id="ARBA00022741"/>
    </source>
</evidence>
<keyword evidence="2" id="KW-0813">Transport</keyword>